<proteinExistence type="inferred from homology"/>
<sequence length="799" mass="87275">MPFQFQQGKGVIEIATASLPAIFTDSSCSKYKDGGFFNHHNHSFPTSEPNSVLHMRRSPSPPTSASTLSSSFNNGGGGGDKLTPLAAETPPAVGQTSSKDEWACELQSIPSGGLEAVTGSAGGGVERCDLGLGGLEDWETMLSETAASPGHDQSLLRWIAGDVDDTSFGLKQLLQSGNNHHRHHNSPLDFDGNAGLGVVDQGPNFDLIGNGGVSGPNFVFGGSGFGNGSNNGSNGKLGFVPPGSGSFGLLNYKISNVELIHNNGGSNSVNCNIQNPIFSNSSNTLALPVSLPAVYGQQQLSPDEKPQILNPQLFMSNQNQQPQVAQNPNFFMPLAYAQQEQHHLLHSQPKRPNSGTNVDPSTHQIQKGQFSDAGQEFFMRKQQQQFGFAQGMQFLPQQHRIQQKPLIVPKQKVVLGNGEEMAHHQQQQQLQHTLLDQLYKAAELVGTGNFSHAQGILARLNHQLSPVGKPLQRAAFYFKEALQLLLLMNNPATSPPPRTPTPFDIIFKMGAYKVFSEVSPLLQFVNFTCNQALLEALSDADQIHIVDFDIGFGAHWASFMQELPIRNRGASAPSLRITAFASPSTHHPVELGLMRDNLTQFANEIGVSFDLEVVNIDSLDQNSYSLPIFRANDNEAVAVNFPIWSTSNQPAALPNVLRFVKQLSPKIVVSLDRGCDRSDLPFPQHILQALQSYINLLESLDAVNVTSDAVNKIERFLLQPKIESTVLGRLRTPDKMPLWKTLFASAGFTPVPFSNFTETQAECVVKRNPARGFHVEKRQESLVLCWQRRELISASAWRC</sequence>
<dbReference type="Pfam" id="PF03514">
    <property type="entry name" value="GRAS"/>
    <property type="match status" value="1"/>
</dbReference>
<dbReference type="PROSITE" id="PS50985">
    <property type="entry name" value="GRAS"/>
    <property type="match status" value="1"/>
</dbReference>
<feature type="region of interest" description="SAW" evidence="5">
    <location>
        <begin position="727"/>
        <end position="798"/>
    </location>
</feature>
<comment type="caution">
    <text evidence="7">The sequence shown here is derived from an EMBL/GenBank/DDBJ whole genome shotgun (WGS) entry which is preliminary data.</text>
</comment>
<comment type="caution">
    <text evidence="5">Lacks conserved residue(s) required for the propagation of feature annotation.</text>
</comment>
<feature type="compositionally biased region" description="Low complexity" evidence="6">
    <location>
        <begin position="63"/>
        <end position="73"/>
    </location>
</feature>
<evidence type="ECO:0000313" key="8">
    <source>
        <dbReference type="Proteomes" id="UP000290289"/>
    </source>
</evidence>
<keyword evidence="4" id="KW-0539">Nucleus</keyword>
<keyword evidence="8" id="KW-1185">Reference proteome</keyword>
<feature type="short sequence motif" description="VHIID" evidence="5">
    <location>
        <begin position="543"/>
        <end position="547"/>
    </location>
</feature>
<comment type="subcellular location">
    <subcellularLocation>
        <location evidence="1">Nucleus</location>
    </subcellularLocation>
</comment>
<evidence type="ECO:0000256" key="3">
    <source>
        <dbReference type="ARBA" id="ARBA00023163"/>
    </source>
</evidence>
<name>A0A498JTP0_MALDO</name>
<accession>A0A498JTP0</accession>
<evidence type="ECO:0000256" key="5">
    <source>
        <dbReference type="PROSITE-ProRule" id="PRU01191"/>
    </source>
</evidence>
<dbReference type="PANTHER" id="PTHR31636">
    <property type="entry name" value="OSJNBA0084A10.13 PROTEIN-RELATED"/>
    <property type="match status" value="1"/>
</dbReference>
<feature type="region of interest" description="Disordered" evidence="6">
    <location>
        <begin position="344"/>
        <end position="364"/>
    </location>
</feature>
<protein>
    <submittedName>
        <fullName evidence="7">Uncharacterized protein</fullName>
    </submittedName>
</protein>
<evidence type="ECO:0000256" key="4">
    <source>
        <dbReference type="ARBA" id="ARBA00023242"/>
    </source>
</evidence>
<gene>
    <name evidence="7" type="ORF">DVH24_035951</name>
</gene>
<keyword evidence="2" id="KW-0805">Transcription regulation</keyword>
<reference evidence="7 8" key="1">
    <citation type="submission" date="2018-10" db="EMBL/GenBank/DDBJ databases">
        <title>A high-quality apple genome assembly.</title>
        <authorList>
            <person name="Hu J."/>
        </authorList>
    </citation>
    <scope>NUCLEOTIDE SEQUENCE [LARGE SCALE GENOMIC DNA]</scope>
    <source>
        <strain evidence="8">cv. HFTH1</strain>
        <tissue evidence="7">Young leaf</tissue>
    </source>
</reference>
<dbReference type="InterPro" id="IPR005202">
    <property type="entry name" value="TF_GRAS"/>
</dbReference>
<feature type="compositionally biased region" description="Polar residues" evidence="6">
    <location>
        <begin position="350"/>
        <end position="364"/>
    </location>
</feature>
<evidence type="ECO:0000256" key="2">
    <source>
        <dbReference type="ARBA" id="ARBA00023015"/>
    </source>
</evidence>
<evidence type="ECO:0000313" key="7">
    <source>
        <dbReference type="EMBL" id="RXH97283.1"/>
    </source>
</evidence>
<dbReference type="GO" id="GO:0005634">
    <property type="term" value="C:nucleus"/>
    <property type="evidence" value="ECO:0007669"/>
    <property type="project" value="UniProtKB-SubCell"/>
</dbReference>
<dbReference type="STRING" id="3750.A0A498JTP0"/>
<comment type="similarity">
    <text evidence="5">Belongs to the GRAS family.</text>
</comment>
<evidence type="ECO:0000256" key="1">
    <source>
        <dbReference type="ARBA" id="ARBA00004123"/>
    </source>
</evidence>
<evidence type="ECO:0000256" key="6">
    <source>
        <dbReference type="SAM" id="MobiDB-lite"/>
    </source>
</evidence>
<organism evidence="7 8">
    <name type="scientific">Malus domestica</name>
    <name type="common">Apple</name>
    <name type="synonym">Pyrus malus</name>
    <dbReference type="NCBI Taxonomy" id="3750"/>
    <lineage>
        <taxon>Eukaryota</taxon>
        <taxon>Viridiplantae</taxon>
        <taxon>Streptophyta</taxon>
        <taxon>Embryophyta</taxon>
        <taxon>Tracheophyta</taxon>
        <taxon>Spermatophyta</taxon>
        <taxon>Magnoliopsida</taxon>
        <taxon>eudicotyledons</taxon>
        <taxon>Gunneridae</taxon>
        <taxon>Pentapetalae</taxon>
        <taxon>rosids</taxon>
        <taxon>fabids</taxon>
        <taxon>Rosales</taxon>
        <taxon>Rosaceae</taxon>
        <taxon>Amygdaloideae</taxon>
        <taxon>Maleae</taxon>
        <taxon>Malus</taxon>
    </lineage>
</organism>
<dbReference type="AlphaFoldDB" id="A0A498JTP0"/>
<dbReference type="Proteomes" id="UP000290289">
    <property type="component" value="Chromosome 6"/>
</dbReference>
<dbReference type="EMBL" id="RDQH01000332">
    <property type="protein sequence ID" value="RXH97283.1"/>
    <property type="molecule type" value="Genomic_DNA"/>
</dbReference>
<feature type="region of interest" description="Disordered" evidence="6">
    <location>
        <begin position="42"/>
        <end position="97"/>
    </location>
</feature>
<keyword evidence="3" id="KW-0804">Transcription</keyword>